<evidence type="ECO:0000313" key="1">
    <source>
        <dbReference type="EMBL" id="CAD8104538.1"/>
    </source>
</evidence>
<organism evidence="1 2">
    <name type="scientific">Paramecium sonneborni</name>
    <dbReference type="NCBI Taxonomy" id="65129"/>
    <lineage>
        <taxon>Eukaryota</taxon>
        <taxon>Sar</taxon>
        <taxon>Alveolata</taxon>
        <taxon>Ciliophora</taxon>
        <taxon>Intramacronucleata</taxon>
        <taxon>Oligohymenophorea</taxon>
        <taxon>Peniculida</taxon>
        <taxon>Parameciidae</taxon>
        <taxon>Paramecium</taxon>
    </lineage>
</organism>
<proteinExistence type="predicted"/>
<dbReference type="GO" id="GO:0008270">
    <property type="term" value="F:zinc ion binding"/>
    <property type="evidence" value="ECO:0007669"/>
    <property type="project" value="TreeGrafter"/>
</dbReference>
<dbReference type="AlphaFoldDB" id="A0A8S1PPX0"/>
<reference evidence="1" key="1">
    <citation type="submission" date="2021-01" db="EMBL/GenBank/DDBJ databases">
        <authorList>
            <consortium name="Genoscope - CEA"/>
            <person name="William W."/>
        </authorList>
    </citation>
    <scope>NUCLEOTIDE SEQUENCE</scope>
</reference>
<comment type="caution">
    <text evidence="1">The sequence shown here is derived from an EMBL/GenBank/DDBJ whole genome shotgun (WGS) entry which is preliminary data.</text>
</comment>
<accession>A0A8S1PPX0</accession>
<dbReference type="Proteomes" id="UP000692954">
    <property type="component" value="Unassembled WGS sequence"/>
</dbReference>
<evidence type="ECO:0000313" key="2">
    <source>
        <dbReference type="Proteomes" id="UP000692954"/>
    </source>
</evidence>
<sequence>MILQPFFKSTTNSYSNANYPINQATNKHQMNKPFIRYFWKILQFKTNSQTQQIINILFMNYPLDIVIRLALGWIKMRKARFSWSIFLQDNYFQLLMYFEQFDPRKKQIIKVPLVFVFDTLSNQIIQNQLILKAGELIMDDGFLFQNSNKFTYLSVVTILSTQPDKEISKKVFGKEIFSILLLSLYQIKMVNIVEYPRISEILADTSSIITWILSISFLVSKYNENICLQKTQNEVISMYYHDYIDFKIQKNWLGKIKRINYKEKEYDPKNQNKSLINQIKLLLRK</sequence>
<protein>
    <submittedName>
        <fullName evidence="1">Uncharacterized protein</fullName>
    </submittedName>
</protein>
<name>A0A8S1PPX0_9CILI</name>
<keyword evidence="2" id="KW-1185">Reference proteome</keyword>
<dbReference type="PANTHER" id="PTHR12621:SF7">
    <property type="entry name" value="CYSTEINE AND HISTIDINE-RICH DOMAIN-CONTAINING PROTEIN 1"/>
    <property type="match status" value="1"/>
</dbReference>
<dbReference type="EMBL" id="CAJJDN010000082">
    <property type="protein sequence ID" value="CAD8104538.1"/>
    <property type="molecule type" value="Genomic_DNA"/>
</dbReference>
<dbReference type="PANTHER" id="PTHR12621">
    <property type="entry name" value="CYSTEINE AND HISTIDINE-RICH DOMAIN CHORD -CONTAINING PROTEIN"/>
    <property type="match status" value="1"/>
</dbReference>
<gene>
    <name evidence="1" type="ORF">PSON_ATCC_30995.1.T0820167</name>
</gene>